<dbReference type="Pfam" id="PF13376">
    <property type="entry name" value="OmdA"/>
    <property type="match status" value="1"/>
</dbReference>
<name>A0A098RZL6_9BACT</name>
<keyword evidence="2" id="KW-1185">Reference proteome</keyword>
<dbReference type="Proteomes" id="UP000029736">
    <property type="component" value="Unassembled WGS sequence"/>
</dbReference>
<dbReference type="EMBL" id="JPOS01000084">
    <property type="protein sequence ID" value="KGE85589.1"/>
    <property type="molecule type" value="Genomic_DNA"/>
</dbReference>
<protein>
    <recommendedName>
        <fullName evidence="3">Bacteriocin-protection protein, YdeI/OmpD-associated family</fullName>
    </recommendedName>
</protein>
<evidence type="ECO:0000313" key="2">
    <source>
        <dbReference type="Proteomes" id="UP000029736"/>
    </source>
</evidence>
<comment type="caution">
    <text evidence="1">The sequence shown here is derived from an EMBL/GenBank/DDBJ whole genome shotgun (WGS) entry which is preliminary data.</text>
</comment>
<dbReference type="OrthoDB" id="9796999at2"/>
<gene>
    <name evidence="1" type="ORF">IX84_26175</name>
</gene>
<accession>A0A098RZL6</accession>
<evidence type="ECO:0000313" key="1">
    <source>
        <dbReference type="EMBL" id="KGE85589.1"/>
    </source>
</evidence>
<proteinExistence type="predicted"/>
<evidence type="ECO:0008006" key="3">
    <source>
        <dbReference type="Google" id="ProtNLM"/>
    </source>
</evidence>
<reference evidence="1 2" key="1">
    <citation type="journal article" date="2014" name="Int. J. Syst. Evol. Microbiol.">
        <title>Phaeodactylibacter xiamenensis gen. nov., sp. nov., a member of the family Saprospiraceae isolated from the marine alga Phaeodactylum tricornutum.</title>
        <authorList>
            <person name="Chen Z.Jr."/>
            <person name="Lei X."/>
            <person name="Lai Q."/>
            <person name="Li Y."/>
            <person name="Zhang B."/>
            <person name="Zhang J."/>
            <person name="Zhang H."/>
            <person name="Yang L."/>
            <person name="Zheng W."/>
            <person name="Tian Y."/>
            <person name="Yu Z."/>
            <person name="Xu H.Jr."/>
            <person name="Zheng T."/>
        </authorList>
    </citation>
    <scope>NUCLEOTIDE SEQUENCE [LARGE SCALE GENOMIC DNA]</scope>
    <source>
        <strain evidence="1 2">KD52</strain>
    </source>
</reference>
<sequence length="192" mass="22588">MIKTEHFEKVEVKSSEELRQWLLKNYPQSESVWLVTYKKSEVGKYDSREEVLDELLCFGWIDGIRRKLDETRTMQLIAPRKAQHWAKTYKDRAQKLMDENRMHEAGLQSIQSGKESWLWNFMDDVDNLVIPDDLNAALQQLEGAKGFFDQINDSSKRFVLRWIKLTKTQKTRMNRINKIAHLSSIGEKLPGS</sequence>
<dbReference type="AlphaFoldDB" id="A0A098RZL6"/>
<organism evidence="1 2">
    <name type="scientific">Phaeodactylibacter xiamenensis</name>
    <dbReference type="NCBI Taxonomy" id="1524460"/>
    <lineage>
        <taxon>Bacteria</taxon>
        <taxon>Pseudomonadati</taxon>
        <taxon>Bacteroidota</taxon>
        <taxon>Saprospiria</taxon>
        <taxon>Saprospirales</taxon>
        <taxon>Haliscomenobacteraceae</taxon>
        <taxon>Phaeodactylibacter</taxon>
    </lineage>
</organism>
<dbReference type="RefSeq" id="WP_044227507.1">
    <property type="nucleotide sequence ID" value="NZ_JBKAGJ010000003.1"/>
</dbReference>